<evidence type="ECO:0000313" key="7">
    <source>
        <dbReference type="Proteomes" id="UP000231450"/>
    </source>
</evidence>
<dbReference type="AlphaFoldDB" id="A0A2M8KDX7"/>
<evidence type="ECO:0000256" key="3">
    <source>
        <dbReference type="ARBA" id="ARBA00022840"/>
    </source>
</evidence>
<proteinExistence type="predicted"/>
<feature type="domain" description="Mur ligase central" evidence="5">
    <location>
        <begin position="100"/>
        <end position="245"/>
    </location>
</feature>
<evidence type="ECO:0000259" key="5">
    <source>
        <dbReference type="Pfam" id="PF08245"/>
    </source>
</evidence>
<dbReference type="InterPro" id="IPR036615">
    <property type="entry name" value="Mur_ligase_C_dom_sf"/>
</dbReference>
<organism evidence="6 7">
    <name type="scientific">Candidatus Portnoybacteria bacterium CG10_big_fil_rev_8_21_14_0_10_36_7</name>
    <dbReference type="NCBI Taxonomy" id="1974812"/>
    <lineage>
        <taxon>Bacteria</taxon>
        <taxon>Candidatus Portnoyibacteriota</taxon>
    </lineage>
</organism>
<keyword evidence="3" id="KW-0067">ATP-binding</keyword>
<evidence type="ECO:0000259" key="4">
    <source>
        <dbReference type="Pfam" id="PF02875"/>
    </source>
</evidence>
<dbReference type="GO" id="GO:0005524">
    <property type="term" value="F:ATP binding"/>
    <property type="evidence" value="ECO:0007669"/>
    <property type="project" value="UniProtKB-KW"/>
</dbReference>
<keyword evidence="1" id="KW-0436">Ligase</keyword>
<protein>
    <recommendedName>
        <fullName evidence="8">UDP-N-acetylmuramoyl-tripeptide--D-alanyl-D-alanine ligase</fullName>
    </recommendedName>
</protein>
<dbReference type="GO" id="GO:0016881">
    <property type="term" value="F:acid-amino acid ligase activity"/>
    <property type="evidence" value="ECO:0007669"/>
    <property type="project" value="InterPro"/>
</dbReference>
<dbReference type="PANTHER" id="PTHR43024:SF1">
    <property type="entry name" value="UDP-N-ACETYLMURAMOYL-TRIPEPTIDE--D-ALANYL-D-ALANINE LIGASE"/>
    <property type="match status" value="1"/>
</dbReference>
<dbReference type="Pfam" id="PF08245">
    <property type="entry name" value="Mur_ligase_M"/>
    <property type="match status" value="1"/>
</dbReference>
<accession>A0A2M8KDX7</accession>
<dbReference type="InterPro" id="IPR004101">
    <property type="entry name" value="Mur_ligase_C"/>
</dbReference>
<dbReference type="SUPFAM" id="SSF53623">
    <property type="entry name" value="MurD-like peptide ligases, catalytic domain"/>
    <property type="match status" value="1"/>
</dbReference>
<keyword evidence="2" id="KW-0547">Nucleotide-binding</keyword>
<reference evidence="7" key="1">
    <citation type="submission" date="2017-09" db="EMBL/GenBank/DDBJ databases">
        <title>Depth-based differentiation of microbial function through sediment-hosted aquifers and enrichment of novel symbionts in the deep terrestrial subsurface.</title>
        <authorList>
            <person name="Probst A.J."/>
            <person name="Ladd B."/>
            <person name="Jarett J.K."/>
            <person name="Geller-Mcgrath D.E."/>
            <person name="Sieber C.M.K."/>
            <person name="Emerson J.B."/>
            <person name="Anantharaman K."/>
            <person name="Thomas B.C."/>
            <person name="Malmstrom R."/>
            <person name="Stieglmeier M."/>
            <person name="Klingl A."/>
            <person name="Woyke T."/>
            <person name="Ryan C.M."/>
            <person name="Banfield J.F."/>
        </authorList>
    </citation>
    <scope>NUCLEOTIDE SEQUENCE [LARGE SCALE GENOMIC DNA]</scope>
</reference>
<dbReference type="InterPro" id="IPR051046">
    <property type="entry name" value="MurCDEF_CellWall_CoF430Synth"/>
</dbReference>
<feature type="domain" description="Mur ligase C-terminal" evidence="4">
    <location>
        <begin position="268"/>
        <end position="392"/>
    </location>
</feature>
<dbReference type="Gene3D" id="3.40.1190.10">
    <property type="entry name" value="Mur-like, catalytic domain"/>
    <property type="match status" value="1"/>
</dbReference>
<gene>
    <name evidence="6" type="ORF">COU81_02495</name>
</gene>
<evidence type="ECO:0000256" key="2">
    <source>
        <dbReference type="ARBA" id="ARBA00022741"/>
    </source>
</evidence>
<dbReference type="Pfam" id="PF02875">
    <property type="entry name" value="Mur_ligase_C"/>
    <property type="match status" value="1"/>
</dbReference>
<comment type="caution">
    <text evidence="6">The sequence shown here is derived from an EMBL/GenBank/DDBJ whole genome shotgun (WGS) entry which is preliminary data.</text>
</comment>
<dbReference type="InterPro" id="IPR036565">
    <property type="entry name" value="Mur-like_cat_sf"/>
</dbReference>
<dbReference type="Proteomes" id="UP000231450">
    <property type="component" value="Unassembled WGS sequence"/>
</dbReference>
<evidence type="ECO:0008006" key="8">
    <source>
        <dbReference type="Google" id="ProtNLM"/>
    </source>
</evidence>
<name>A0A2M8KDX7_9BACT</name>
<dbReference type="Gene3D" id="3.90.190.20">
    <property type="entry name" value="Mur ligase, C-terminal domain"/>
    <property type="match status" value="1"/>
</dbReference>
<dbReference type="PANTHER" id="PTHR43024">
    <property type="entry name" value="UDP-N-ACETYLMURAMOYL-TRIPEPTIDE--D-ALANYL-D-ALANINE LIGASE"/>
    <property type="match status" value="1"/>
</dbReference>
<evidence type="ECO:0000256" key="1">
    <source>
        <dbReference type="ARBA" id="ARBA00022598"/>
    </source>
</evidence>
<dbReference type="EMBL" id="PFDW01000052">
    <property type="protein sequence ID" value="PJE58109.1"/>
    <property type="molecule type" value="Genomic_DNA"/>
</dbReference>
<dbReference type="SUPFAM" id="SSF53244">
    <property type="entry name" value="MurD-like peptide ligases, peptide-binding domain"/>
    <property type="match status" value="1"/>
</dbReference>
<evidence type="ECO:0000313" key="6">
    <source>
        <dbReference type="EMBL" id="PJE58109.1"/>
    </source>
</evidence>
<dbReference type="InterPro" id="IPR013221">
    <property type="entry name" value="Mur_ligase_cen"/>
</dbReference>
<sequence length="425" mass="47301">MLSKLLQLLLKNFAKLILARYRLIVVGITGNIGKTSAKEAIYHVLSKKFVCRKSEKSYNNPIGVPLTIIGCESPGRSILGWVRVIFKAISLVVIFNHDYPKILIMEFGADEPGGIKNLVSWVPIKVGVVTAIGDIPVHIEFFGSRNELVKEKASLVESLSADGQAILNYDYQDVRQMNRLSKAPVSFYGLSQPADIYLSEIKFSSSVSEPVAHFKLNYNGNTVPVRMNNILGKHQLYSAVVAVSVGTYFGMNLVEMAQALQDFQPPPGRMRPIKGIKGTLIIDDSYNASPTPVLSALDTMARYENCRKIAILGDMTELGEYTEKAHKQIGERVAEVADTLFAVGDCSKFTADSAKKAGMKEEKIREFETSDEARLAVQDYIKKGDLILIKGSQSMRMEKIVEEIMAEPEKANQFLVRHDFLWKNK</sequence>